<dbReference type="Pfam" id="PF14372">
    <property type="entry name" value="hAT-like_RNase-H"/>
    <property type="match status" value="1"/>
</dbReference>
<evidence type="ECO:0000313" key="13">
    <source>
        <dbReference type="Proteomes" id="UP000316621"/>
    </source>
</evidence>
<dbReference type="GO" id="GO:0008270">
    <property type="term" value="F:zinc ion binding"/>
    <property type="evidence" value="ECO:0007669"/>
    <property type="project" value="UniProtKB-KW"/>
</dbReference>
<organism evidence="12 13">
    <name type="scientific">Papaver somniferum</name>
    <name type="common">Opium poppy</name>
    <dbReference type="NCBI Taxonomy" id="3469"/>
    <lineage>
        <taxon>Eukaryota</taxon>
        <taxon>Viridiplantae</taxon>
        <taxon>Streptophyta</taxon>
        <taxon>Embryophyta</taxon>
        <taxon>Tracheophyta</taxon>
        <taxon>Spermatophyta</taxon>
        <taxon>Magnoliopsida</taxon>
        <taxon>Ranunculales</taxon>
        <taxon>Papaveraceae</taxon>
        <taxon>Papaveroideae</taxon>
        <taxon>Papaver</taxon>
    </lineage>
</organism>
<protein>
    <recommendedName>
        <fullName evidence="11">BED-type domain-containing protein</fullName>
    </recommendedName>
</protein>
<dbReference type="Pfam" id="PF05699">
    <property type="entry name" value="Dimer_Tnp_hAT"/>
    <property type="match status" value="1"/>
</dbReference>
<reference evidence="12 13" key="1">
    <citation type="journal article" date="2018" name="Science">
        <title>The opium poppy genome and morphinan production.</title>
        <authorList>
            <person name="Guo L."/>
            <person name="Winzer T."/>
            <person name="Yang X."/>
            <person name="Li Y."/>
            <person name="Ning Z."/>
            <person name="He Z."/>
            <person name="Teodor R."/>
            <person name="Lu Y."/>
            <person name="Bowser T.A."/>
            <person name="Graham I.A."/>
            <person name="Ye K."/>
        </authorList>
    </citation>
    <scope>NUCLEOTIDE SEQUENCE [LARGE SCALE GENOMIC DNA]</scope>
    <source>
        <strain evidence="13">cv. HN1</strain>
        <tissue evidence="12">Leaves</tissue>
    </source>
</reference>
<evidence type="ECO:0000256" key="2">
    <source>
        <dbReference type="ARBA" id="ARBA00011738"/>
    </source>
</evidence>
<evidence type="ECO:0000256" key="8">
    <source>
        <dbReference type="ARBA" id="ARBA00023163"/>
    </source>
</evidence>
<dbReference type="Proteomes" id="UP000316621">
    <property type="component" value="Chromosome 3"/>
</dbReference>
<gene>
    <name evidence="12" type="ORF">C5167_012703</name>
</gene>
<dbReference type="OMA" id="QPHDAVM"/>
<accession>A0A4Y7IY85</accession>
<evidence type="ECO:0000256" key="9">
    <source>
        <dbReference type="ARBA" id="ARBA00023242"/>
    </source>
</evidence>
<evidence type="ECO:0000256" key="3">
    <source>
        <dbReference type="ARBA" id="ARBA00022723"/>
    </source>
</evidence>
<keyword evidence="9" id="KW-0539">Nucleus</keyword>
<dbReference type="InterPro" id="IPR036236">
    <property type="entry name" value="Znf_C2H2_sf"/>
</dbReference>
<dbReference type="GO" id="GO:0046983">
    <property type="term" value="F:protein dimerization activity"/>
    <property type="evidence" value="ECO:0007669"/>
    <property type="project" value="InterPro"/>
</dbReference>
<comment type="subcellular location">
    <subcellularLocation>
        <location evidence="1">Nucleus</location>
    </subcellularLocation>
</comment>
<comment type="subunit">
    <text evidence="2">Homodimer.</text>
</comment>
<dbReference type="InterPro" id="IPR008906">
    <property type="entry name" value="HATC_C_dom"/>
</dbReference>
<dbReference type="EMBL" id="CM010717">
    <property type="protein sequence ID" value="RZC53854.1"/>
    <property type="molecule type" value="Genomic_DNA"/>
</dbReference>
<evidence type="ECO:0000256" key="5">
    <source>
        <dbReference type="ARBA" id="ARBA00022833"/>
    </source>
</evidence>
<dbReference type="PROSITE" id="PS50808">
    <property type="entry name" value="ZF_BED"/>
    <property type="match status" value="1"/>
</dbReference>
<dbReference type="PANTHER" id="PTHR46481:SF10">
    <property type="entry name" value="ZINC FINGER BED DOMAIN-CONTAINING PROTEIN 39"/>
    <property type="match status" value="1"/>
</dbReference>
<proteinExistence type="predicted"/>
<keyword evidence="13" id="KW-1185">Reference proteome</keyword>
<keyword evidence="3" id="KW-0479">Metal-binding</keyword>
<evidence type="ECO:0000259" key="11">
    <source>
        <dbReference type="PROSITE" id="PS50808"/>
    </source>
</evidence>
<dbReference type="InterPro" id="IPR012337">
    <property type="entry name" value="RNaseH-like_sf"/>
</dbReference>
<dbReference type="InterPro" id="IPR025525">
    <property type="entry name" value="hAT-like_transposase_RNase-H"/>
</dbReference>
<dbReference type="InterPro" id="IPR003656">
    <property type="entry name" value="Znf_BED"/>
</dbReference>
<dbReference type="GO" id="GO:0009791">
    <property type="term" value="P:post-embryonic development"/>
    <property type="evidence" value="ECO:0007669"/>
    <property type="project" value="UniProtKB-ARBA"/>
</dbReference>
<keyword evidence="4 10" id="KW-0863">Zinc-finger</keyword>
<keyword evidence="8" id="KW-0804">Transcription</keyword>
<evidence type="ECO:0000256" key="6">
    <source>
        <dbReference type="ARBA" id="ARBA00023015"/>
    </source>
</evidence>
<dbReference type="SMART" id="SM00614">
    <property type="entry name" value="ZnF_BED"/>
    <property type="match status" value="1"/>
</dbReference>
<dbReference type="SUPFAM" id="SSF57667">
    <property type="entry name" value="beta-beta-alpha zinc fingers"/>
    <property type="match status" value="1"/>
</dbReference>
<dbReference type="PANTHER" id="PTHR46481">
    <property type="entry name" value="ZINC FINGER BED DOMAIN-CONTAINING PROTEIN 4"/>
    <property type="match status" value="1"/>
</dbReference>
<dbReference type="AlphaFoldDB" id="A0A4Y7IY85"/>
<evidence type="ECO:0000256" key="7">
    <source>
        <dbReference type="ARBA" id="ARBA00023125"/>
    </source>
</evidence>
<evidence type="ECO:0000313" key="12">
    <source>
        <dbReference type="EMBL" id="RZC53854.1"/>
    </source>
</evidence>
<dbReference type="STRING" id="3469.A0A4Y7IY85"/>
<dbReference type="GO" id="GO:0005634">
    <property type="term" value="C:nucleus"/>
    <property type="evidence" value="ECO:0007669"/>
    <property type="project" value="UniProtKB-SubCell"/>
</dbReference>
<keyword evidence="5" id="KW-0862">Zinc</keyword>
<sequence>MDIELSDHKSLDISISDIDNDPVPLDTQAFSLDHELPEQIENAVEDHHCIPSSEPNNENGNFQPHNDIGNFEAHADDLVTPEPQPKRRRKKSIVWEYFTVQNAGENTKRACCKKCKQTFAYSNGNKVAGTSHLKRHIELGTCPVLRRKEKSLGTITPLAALGGGAAAGSPKSHYKGRSRYSQNLSFDYCRSRREIAEMIILHEYPLHMVEHSGFVSFVRNLQPQFNMVDVNTVKADCLEIYSCEKQDLANLLGQIPGRISLSVDLLISSQTVGYVLVTGSFIDSNWKLHRRILNVVMVPVPYNGEALNHAVGVCLADWGLVSKLFTLTLDKGIWTGSEIQSLRGFLSMKNPLILSGQFLIEHCYAHLLSSMAQDGLNSVRETINRVRESIKYVKTSMVHEQKFLELKEQLQLPSTKTLFLDDQTQWNSTYLMLVTGLESKEVFSCLDAADPEYKLSLSMEEWKQIETLCKHLGEFDRAANVLGDPASSTANNYIHELWKLHLDLNQASSISEDDFERALVEPMKEKWDKYWSSCNLVLAFAVVMDPRFKLKLVEFSFTKIYGDNASSYVKVVDDGIHELYSEYVIQPLMMTAANAEVRNSENIVKTEVTEVSLSSPIASLGPSSDRLSDFDAFIHESSTTQQTKSELDQYLEEALLPRIPFDVLAWWKLNELKYPILSKMARDILSIPVSTVSSETAFKIGGNKLDVYRSSLQPETLEALICAKDWLPCRQ</sequence>
<keyword evidence="6" id="KW-0805">Transcription regulation</keyword>
<dbReference type="SUPFAM" id="SSF53098">
    <property type="entry name" value="Ribonuclease H-like"/>
    <property type="match status" value="1"/>
</dbReference>
<evidence type="ECO:0000256" key="1">
    <source>
        <dbReference type="ARBA" id="ARBA00004123"/>
    </source>
</evidence>
<dbReference type="GO" id="GO:0003677">
    <property type="term" value="F:DNA binding"/>
    <property type="evidence" value="ECO:0007669"/>
    <property type="project" value="UniProtKB-KW"/>
</dbReference>
<keyword evidence="7" id="KW-0238">DNA-binding</keyword>
<name>A0A4Y7IY85_PAPSO</name>
<feature type="domain" description="BED-type" evidence="11">
    <location>
        <begin position="89"/>
        <end position="149"/>
    </location>
</feature>
<dbReference type="Gramene" id="RZC53854">
    <property type="protein sequence ID" value="RZC53854"/>
    <property type="gene ID" value="C5167_012703"/>
</dbReference>
<evidence type="ECO:0000256" key="4">
    <source>
        <dbReference type="ARBA" id="ARBA00022771"/>
    </source>
</evidence>
<dbReference type="InterPro" id="IPR052035">
    <property type="entry name" value="ZnF_BED_domain_contain"/>
</dbReference>
<evidence type="ECO:0000256" key="10">
    <source>
        <dbReference type="PROSITE-ProRule" id="PRU00027"/>
    </source>
</evidence>